<sequence>MGGHGWIYCGCEYRSDGHRWHDCYPTPRVPDRWRSARDEHGPSRRRRAGRGGCPEPCRC</sequence>
<dbReference type="EMBL" id="KR029589">
    <property type="protein sequence ID" value="AKH47189.1"/>
    <property type="molecule type" value="Genomic_DNA"/>
</dbReference>
<feature type="compositionally biased region" description="Basic and acidic residues" evidence="1">
    <location>
        <begin position="33"/>
        <end position="42"/>
    </location>
</feature>
<name>A0A0F7L3R4_9VIRU</name>
<proteinExistence type="predicted"/>
<accession>A0A0F7L3R4</accession>
<evidence type="ECO:0000313" key="2">
    <source>
        <dbReference type="EMBL" id="AKH47189.1"/>
    </source>
</evidence>
<reference evidence="2" key="2">
    <citation type="submission" date="2015-03" db="EMBL/GenBank/DDBJ databases">
        <authorList>
            <person name="Chow C.-E.T."/>
            <person name="Winget D.M."/>
            <person name="White R.A.III."/>
            <person name="Hallam S.J."/>
            <person name="Suttle C.A."/>
        </authorList>
    </citation>
    <scope>NUCLEOTIDE SEQUENCE</scope>
    <source>
        <strain evidence="2">Anoxic2_5</strain>
    </source>
</reference>
<evidence type="ECO:0000256" key="1">
    <source>
        <dbReference type="SAM" id="MobiDB-lite"/>
    </source>
</evidence>
<protein>
    <submittedName>
        <fullName evidence="2">Uncharacterized protein</fullName>
    </submittedName>
</protein>
<organism evidence="2">
    <name type="scientific">uncultured marine virus</name>
    <dbReference type="NCBI Taxonomy" id="186617"/>
    <lineage>
        <taxon>Viruses</taxon>
        <taxon>environmental samples</taxon>
    </lineage>
</organism>
<reference evidence="2" key="1">
    <citation type="journal article" date="2015" name="Front. Microbiol.">
        <title>Combining genomic sequencing methods to explore viral diversity and reveal potential virus-host interactions.</title>
        <authorList>
            <person name="Chow C.E."/>
            <person name="Winget D.M."/>
            <person name="White R.A.III."/>
            <person name="Hallam S.J."/>
            <person name="Suttle C.A."/>
        </authorList>
    </citation>
    <scope>NUCLEOTIDE SEQUENCE</scope>
    <source>
        <strain evidence="2">Anoxic2_5</strain>
    </source>
</reference>
<feature type="region of interest" description="Disordered" evidence="1">
    <location>
        <begin position="33"/>
        <end position="59"/>
    </location>
</feature>